<proteinExistence type="predicted"/>
<gene>
    <name evidence="1" type="ORF">TWF718_006701</name>
</gene>
<sequence length="1039" mass="116678">MIINDEEIGDLWSIYYDFLIPNKCSITLKDYIERLLRSAHDIDSWSSSGFGGVLRIGSVKTLIAVKRVWEVWRSDLGDKSYKTEILNTHNRWRGGILNEWSTIGQAPLPHLASVLNQHLHRPYKKHFYAYWESGTTEKSHRHSLAPNPTLSSSQQTSRFRVEKATYPPSGFHTTTAIVPFALGDASCPDFRPIAASEDFGLLVHSVKEEFSLWCQSFKSTQSAGLFTASFFVDDAFELCSGLSQFPSSPSPDIIGSSELNEGMIATKGYVFNHPTRFNVIDTSNLMDHLGILNLLLSTAPLLRRDQNSYLNTEAFDIRQFNPHLKDQNLLEAFSTDPASLFALIGLAPIDFVCGLDTTSQDADNFEDRFHLRSRNVWKWIPQFHPEGVQGEGIEAPVQFEYDISAMSAFLATLYIGNFTQKGPYYSDATFSLLLQQLKRITSPSVDWEQLIDGILISIACFNHTTTERAFNHEQYTLNHLFGVHTAHALRLAPTPKSVELVNSLGYHPAQRYADKAKEIAHRISPQELLLCLTLSVPAEAFRKLIEKKKSEIGTPPFQLSVSYCGSSHTFRAIRRRIGWLNPPAVQNIEDVKIEEGSPLIVEDPEGWRGKSDVIFSCMVPAWMAMLPDCTVSLEFTPAPYLPNKTAILFESDIHNYYNIRLSTKFPLSVSTGQHRSAEGGLQGHGIKYTSDGANKIDGMDELRGHDETSEVKNIQKIVFSETENKIESIVRVNSPSPGFTLKNYFSKNPGQTDMLLYTRKDPPIYVQFPVGISYARSRSVSSWNLHRINLDKSPPVLIDLPNYGNKGYEWVNDTFKPVFTEKELQYSRGTLANDALCISKTLAGVKSTIYRMIIGHTGICQTQSSSYLLQHPRDGGFMLVYIKDLRLDLSGHSIVADCGLVPLEESLATAPLPTKIENLSEIEVSEEETSAWMQLSVGLVERCRTWSHKSSCEYFQQGRIPLSAPKLTFGVSPLCGCGKGEFPKAFRNDPIFKPWAPYATRAAISPLYPPRLSQRLNAVPQGFAMLENLAKNFRLLHRL</sequence>
<evidence type="ECO:0000313" key="1">
    <source>
        <dbReference type="EMBL" id="KAK6344744.1"/>
    </source>
</evidence>
<reference evidence="1 2" key="1">
    <citation type="submission" date="2019-10" db="EMBL/GenBank/DDBJ databases">
        <authorList>
            <person name="Palmer J.M."/>
        </authorList>
    </citation>
    <scope>NUCLEOTIDE SEQUENCE [LARGE SCALE GENOMIC DNA]</scope>
    <source>
        <strain evidence="1 2">TWF718</strain>
    </source>
</reference>
<protein>
    <submittedName>
        <fullName evidence="1">Uncharacterized protein</fullName>
    </submittedName>
</protein>
<keyword evidence="2" id="KW-1185">Reference proteome</keyword>
<dbReference type="AlphaFoldDB" id="A0AAN8N1K5"/>
<dbReference type="Proteomes" id="UP001313282">
    <property type="component" value="Unassembled WGS sequence"/>
</dbReference>
<organism evidence="1 2">
    <name type="scientific">Orbilia javanica</name>
    <dbReference type="NCBI Taxonomy" id="47235"/>
    <lineage>
        <taxon>Eukaryota</taxon>
        <taxon>Fungi</taxon>
        <taxon>Dikarya</taxon>
        <taxon>Ascomycota</taxon>
        <taxon>Pezizomycotina</taxon>
        <taxon>Orbiliomycetes</taxon>
        <taxon>Orbiliales</taxon>
        <taxon>Orbiliaceae</taxon>
        <taxon>Orbilia</taxon>
    </lineage>
</organism>
<name>A0AAN8N1K5_9PEZI</name>
<comment type="caution">
    <text evidence="1">The sequence shown here is derived from an EMBL/GenBank/DDBJ whole genome shotgun (WGS) entry which is preliminary data.</text>
</comment>
<evidence type="ECO:0000313" key="2">
    <source>
        <dbReference type="Proteomes" id="UP001313282"/>
    </source>
</evidence>
<dbReference type="EMBL" id="JAVHNR010000004">
    <property type="protein sequence ID" value="KAK6344744.1"/>
    <property type="molecule type" value="Genomic_DNA"/>
</dbReference>
<accession>A0AAN8N1K5</accession>